<dbReference type="PANTHER" id="PTHR48111:SF21">
    <property type="entry name" value="DNA-BINDING DUAL MASTER TRANSCRIPTIONAL REGULATOR RPAA"/>
    <property type="match status" value="1"/>
</dbReference>
<evidence type="ECO:0000256" key="5">
    <source>
        <dbReference type="ARBA" id="ARBA00023163"/>
    </source>
</evidence>
<dbReference type="AlphaFoldDB" id="A0A5C1QEU2"/>
<gene>
    <name evidence="10" type="ORF">EW093_14850</name>
</gene>
<reference evidence="10 11" key="2">
    <citation type="submission" date="2019-09" db="EMBL/GenBank/DDBJ databases">
        <title>Complete Genome Sequence and Methylome Analysis of free living Spirochaetas.</title>
        <authorList>
            <person name="Leshcheva N."/>
            <person name="Mikheeva N."/>
        </authorList>
    </citation>
    <scope>NUCLEOTIDE SEQUENCE [LARGE SCALE GENOMIC DNA]</scope>
    <source>
        <strain evidence="10 11">P</strain>
    </source>
</reference>
<dbReference type="InterPro" id="IPR039420">
    <property type="entry name" value="WalR-like"/>
</dbReference>
<dbReference type="Pfam" id="PF00486">
    <property type="entry name" value="Trans_reg_C"/>
    <property type="match status" value="1"/>
</dbReference>
<keyword evidence="1 6" id="KW-0597">Phosphoprotein</keyword>
<protein>
    <submittedName>
        <fullName evidence="10">Response regulator transcription factor</fullName>
    </submittedName>
</protein>
<evidence type="ECO:0000313" key="10">
    <source>
        <dbReference type="EMBL" id="QEN05917.1"/>
    </source>
</evidence>
<organism evidence="10 11">
    <name type="scientific">Thiospirochaeta perfilievii</name>
    <dbReference type="NCBI Taxonomy" id="252967"/>
    <lineage>
        <taxon>Bacteria</taxon>
        <taxon>Pseudomonadati</taxon>
        <taxon>Spirochaetota</taxon>
        <taxon>Spirochaetia</taxon>
        <taxon>Spirochaetales</taxon>
        <taxon>Spirochaetaceae</taxon>
        <taxon>Thiospirochaeta</taxon>
    </lineage>
</organism>
<dbReference type="Proteomes" id="UP000323824">
    <property type="component" value="Chromosome"/>
</dbReference>
<dbReference type="InterPro" id="IPR001867">
    <property type="entry name" value="OmpR/PhoB-type_DNA-bd"/>
</dbReference>
<dbReference type="Gene3D" id="3.40.50.2300">
    <property type="match status" value="1"/>
</dbReference>
<keyword evidence="5" id="KW-0804">Transcription</keyword>
<dbReference type="GO" id="GO:0006355">
    <property type="term" value="P:regulation of DNA-templated transcription"/>
    <property type="evidence" value="ECO:0007669"/>
    <property type="project" value="InterPro"/>
</dbReference>
<accession>A0A5C1QEU2</accession>
<dbReference type="OrthoDB" id="341603at2"/>
<dbReference type="EMBL" id="CP035807">
    <property type="protein sequence ID" value="QEN05917.1"/>
    <property type="molecule type" value="Genomic_DNA"/>
</dbReference>
<dbReference type="CDD" id="cd00383">
    <property type="entry name" value="trans_reg_C"/>
    <property type="match status" value="1"/>
</dbReference>
<reference evidence="10 11" key="1">
    <citation type="submission" date="2019-02" db="EMBL/GenBank/DDBJ databases">
        <authorList>
            <person name="Fomenkov A."/>
            <person name="Dubinina G."/>
            <person name="Grabovich M."/>
            <person name="Vincze T."/>
            <person name="Roberts R.J."/>
        </authorList>
    </citation>
    <scope>NUCLEOTIDE SEQUENCE [LARGE SCALE GENOMIC DNA]</scope>
    <source>
        <strain evidence="10 11">P</strain>
    </source>
</reference>
<dbReference type="InterPro" id="IPR036388">
    <property type="entry name" value="WH-like_DNA-bd_sf"/>
</dbReference>
<evidence type="ECO:0000256" key="4">
    <source>
        <dbReference type="ARBA" id="ARBA00023125"/>
    </source>
</evidence>
<dbReference type="GO" id="GO:0000156">
    <property type="term" value="F:phosphorelay response regulator activity"/>
    <property type="evidence" value="ECO:0007669"/>
    <property type="project" value="TreeGrafter"/>
</dbReference>
<keyword evidence="11" id="KW-1185">Reference proteome</keyword>
<dbReference type="InterPro" id="IPR001789">
    <property type="entry name" value="Sig_transdc_resp-reg_receiver"/>
</dbReference>
<evidence type="ECO:0000256" key="2">
    <source>
        <dbReference type="ARBA" id="ARBA00023012"/>
    </source>
</evidence>
<dbReference type="CDD" id="cd17574">
    <property type="entry name" value="REC_OmpR"/>
    <property type="match status" value="1"/>
</dbReference>
<dbReference type="InterPro" id="IPR011006">
    <property type="entry name" value="CheY-like_superfamily"/>
</dbReference>
<dbReference type="SMART" id="SM00862">
    <property type="entry name" value="Trans_reg_C"/>
    <property type="match status" value="1"/>
</dbReference>
<feature type="DNA-binding region" description="OmpR/PhoB-type" evidence="7">
    <location>
        <begin position="128"/>
        <end position="225"/>
    </location>
</feature>
<proteinExistence type="predicted"/>
<dbReference type="KEGG" id="sper:EW093_14850"/>
<dbReference type="GO" id="GO:0005829">
    <property type="term" value="C:cytosol"/>
    <property type="evidence" value="ECO:0007669"/>
    <property type="project" value="TreeGrafter"/>
</dbReference>
<dbReference type="SUPFAM" id="SSF52172">
    <property type="entry name" value="CheY-like"/>
    <property type="match status" value="1"/>
</dbReference>
<dbReference type="Gene3D" id="6.10.250.690">
    <property type="match status" value="1"/>
</dbReference>
<dbReference type="InterPro" id="IPR016032">
    <property type="entry name" value="Sig_transdc_resp-reg_C-effctor"/>
</dbReference>
<evidence type="ECO:0000259" key="9">
    <source>
        <dbReference type="PROSITE" id="PS51755"/>
    </source>
</evidence>
<dbReference type="SUPFAM" id="SSF46894">
    <property type="entry name" value="C-terminal effector domain of the bipartite response regulators"/>
    <property type="match status" value="1"/>
</dbReference>
<feature type="domain" description="OmpR/PhoB-type" evidence="9">
    <location>
        <begin position="128"/>
        <end position="225"/>
    </location>
</feature>
<dbReference type="SMART" id="SM00448">
    <property type="entry name" value="REC"/>
    <property type="match status" value="1"/>
</dbReference>
<dbReference type="RefSeq" id="WP_149569151.1">
    <property type="nucleotide sequence ID" value="NZ_CP035807.1"/>
</dbReference>
<evidence type="ECO:0000256" key="6">
    <source>
        <dbReference type="PROSITE-ProRule" id="PRU00169"/>
    </source>
</evidence>
<evidence type="ECO:0000256" key="3">
    <source>
        <dbReference type="ARBA" id="ARBA00023015"/>
    </source>
</evidence>
<evidence type="ECO:0000256" key="7">
    <source>
        <dbReference type="PROSITE-ProRule" id="PRU01091"/>
    </source>
</evidence>
<feature type="modified residue" description="4-aspartylphosphate" evidence="6">
    <location>
        <position position="52"/>
    </location>
</feature>
<dbReference type="Gene3D" id="1.10.10.10">
    <property type="entry name" value="Winged helix-like DNA-binding domain superfamily/Winged helix DNA-binding domain"/>
    <property type="match status" value="1"/>
</dbReference>
<dbReference type="GO" id="GO:0032993">
    <property type="term" value="C:protein-DNA complex"/>
    <property type="evidence" value="ECO:0007669"/>
    <property type="project" value="TreeGrafter"/>
</dbReference>
<evidence type="ECO:0000313" key="11">
    <source>
        <dbReference type="Proteomes" id="UP000323824"/>
    </source>
</evidence>
<keyword evidence="2" id="KW-0902">Two-component regulatory system</keyword>
<keyword evidence="4 7" id="KW-0238">DNA-binding</keyword>
<evidence type="ECO:0000259" key="8">
    <source>
        <dbReference type="PROSITE" id="PS50110"/>
    </source>
</evidence>
<sequence>MELIFLVEDNSNLREAISSYLLLEGYRVKEFSVLEGVIESVKNLEPSLIILDVMLPDGDGFLLTKKIREYYETPIIFLTARDSESSRITGFEIGGDDYLVKPFSTRELVLRVKALLKRSSKTKPKHQVNSWKYNNNTLVLDIDSHTALLNSKELFLTATEWKILEYFTSSAGILLQRQKLLTACLDYSIDMSERTIITHIKNLRAKLDDPGWIETVRGFGYRFKGVVNED</sequence>
<dbReference type="GO" id="GO:0000976">
    <property type="term" value="F:transcription cis-regulatory region binding"/>
    <property type="evidence" value="ECO:0007669"/>
    <property type="project" value="TreeGrafter"/>
</dbReference>
<dbReference type="Pfam" id="PF00072">
    <property type="entry name" value="Response_reg"/>
    <property type="match status" value="1"/>
</dbReference>
<feature type="domain" description="Response regulatory" evidence="8">
    <location>
        <begin position="3"/>
        <end position="116"/>
    </location>
</feature>
<dbReference type="PANTHER" id="PTHR48111">
    <property type="entry name" value="REGULATOR OF RPOS"/>
    <property type="match status" value="1"/>
</dbReference>
<dbReference type="PROSITE" id="PS50110">
    <property type="entry name" value="RESPONSE_REGULATORY"/>
    <property type="match status" value="1"/>
</dbReference>
<keyword evidence="3" id="KW-0805">Transcription regulation</keyword>
<name>A0A5C1QEU2_9SPIO</name>
<evidence type="ECO:0000256" key="1">
    <source>
        <dbReference type="ARBA" id="ARBA00022553"/>
    </source>
</evidence>
<dbReference type="PROSITE" id="PS51755">
    <property type="entry name" value="OMPR_PHOB"/>
    <property type="match status" value="1"/>
</dbReference>